<comment type="caution">
    <text evidence="7">The sequence shown here is derived from an EMBL/GenBank/DDBJ whole genome shotgun (WGS) entry which is preliminary data.</text>
</comment>
<dbReference type="GO" id="GO:0016805">
    <property type="term" value="F:dipeptidase activity"/>
    <property type="evidence" value="ECO:0007669"/>
    <property type="project" value="UniProtKB-KW"/>
</dbReference>
<evidence type="ECO:0000256" key="4">
    <source>
        <dbReference type="ARBA" id="ARBA00022801"/>
    </source>
</evidence>
<dbReference type="AlphaFoldDB" id="A0A2P4R9P1"/>
<dbReference type="EMBL" id="PPWZ01000004">
    <property type="protein sequence ID" value="POH37960.1"/>
    <property type="molecule type" value="Genomic_DNA"/>
</dbReference>
<dbReference type="Pfam" id="PF03577">
    <property type="entry name" value="Peptidase_C69"/>
    <property type="match status" value="1"/>
</dbReference>
<keyword evidence="3 6" id="KW-0645">Protease</keyword>
<protein>
    <recommendedName>
        <fullName evidence="6">Dipeptidase</fullName>
        <ecNumber evidence="6">3.4.-.-</ecNumber>
    </recommendedName>
</protein>
<name>A0A2P4R9P1_9LACO</name>
<accession>A0A2P4R9P1</accession>
<dbReference type="GO" id="GO:0006508">
    <property type="term" value="P:proteolysis"/>
    <property type="evidence" value="ECO:0007669"/>
    <property type="project" value="UniProtKB-KW"/>
</dbReference>
<dbReference type="Gene3D" id="3.60.60.10">
    <property type="entry name" value="Penicillin V Acylase, Chain A"/>
    <property type="match status" value="1"/>
</dbReference>
<evidence type="ECO:0000256" key="5">
    <source>
        <dbReference type="ARBA" id="ARBA00022997"/>
    </source>
</evidence>
<evidence type="ECO:0000256" key="6">
    <source>
        <dbReference type="RuleBase" id="RU364089"/>
    </source>
</evidence>
<proteinExistence type="inferred from homology"/>
<dbReference type="GO" id="GO:0070004">
    <property type="term" value="F:cysteine-type exopeptidase activity"/>
    <property type="evidence" value="ECO:0007669"/>
    <property type="project" value="InterPro"/>
</dbReference>
<comment type="catalytic activity">
    <reaction evidence="1">
        <text>an L-aminoacyl-L-amino acid + H2O = 2 an L-alpha-amino acid</text>
        <dbReference type="Rhea" id="RHEA:48940"/>
        <dbReference type="ChEBI" id="CHEBI:15377"/>
        <dbReference type="ChEBI" id="CHEBI:59869"/>
        <dbReference type="ChEBI" id="CHEBI:77460"/>
        <dbReference type="EC" id="3.4.13.19"/>
    </reaction>
</comment>
<keyword evidence="4 6" id="KW-0378">Hydrolase</keyword>
<sequence length="475" mass="53560">MKNPSSDCTEILVGKAASMDGSTIVARNEDGYGPINPIKFVVHEAKEQKNASYVSVTTGVRVPLPDHAYRYTATPQADQSDGQYEEAGINEFNVGMSSTETTATNARVLGYDPLVHNGVDEEAMLTLVLPYVKTAKEGAIRLGSLLEKYGTGECNSIAFNDKNEVWLLETAGGHHWAAMRLPDDCYAIVPNQTVMQEVDLNDTDNFLVATDLVKFVEKHHLNLQPGHFNFRDIFGTQSEADAYYNTPRTWYGQKLFNPEIDQEPTSQDMPMVRKPTKKLAIEDVEDFLSSHYNGTKYDPFGTFASGTKKEQQQFRSIAMDRNQASSILQIRNDVDDNHAAIQWLSLGFFAYSPYVPFYTNIKDTPEDYKNTTNEVSIDNVYWLEKTLSVMIEPHYHEYSDMLHAYLEGCQSYARQRLEVTDEVIDGFTSDVSEFLTESNQKTAGEVSSRTHKLFNNIVKKGLMLSKTTWEKGQNL</sequence>
<dbReference type="PANTHER" id="PTHR12994:SF17">
    <property type="entry name" value="LD30995P"/>
    <property type="match status" value="1"/>
</dbReference>
<organism evidence="7">
    <name type="scientific">Companilactobacillus formosensis</name>
    <dbReference type="NCBI Taxonomy" id="1617889"/>
    <lineage>
        <taxon>Bacteria</taxon>
        <taxon>Bacillati</taxon>
        <taxon>Bacillota</taxon>
        <taxon>Bacilli</taxon>
        <taxon>Lactobacillales</taxon>
        <taxon>Lactobacillaceae</taxon>
        <taxon>Companilactobacillus</taxon>
    </lineage>
</organism>
<dbReference type="InterPro" id="IPR047804">
    <property type="entry name" value="C69_dipept_A-like"/>
</dbReference>
<keyword evidence="5 6" id="KW-0224">Dipeptidase</keyword>
<reference evidence="7" key="1">
    <citation type="submission" date="2018-01" db="EMBL/GenBank/DDBJ databases">
        <title>Genome sequnecing of Lactobacillus formosensis KACC 18721.</title>
        <authorList>
            <person name="Kim S.-J."/>
            <person name="Heo J."/>
        </authorList>
    </citation>
    <scope>NUCLEOTIDE SEQUENCE</scope>
    <source>
        <strain evidence="7">KACC 18721</strain>
    </source>
</reference>
<dbReference type="InterPro" id="IPR005322">
    <property type="entry name" value="Peptidase_C69"/>
</dbReference>
<comment type="similarity">
    <text evidence="2 6">Belongs to the peptidase C69 family.</text>
</comment>
<dbReference type="NCBIfam" id="NF033678">
    <property type="entry name" value="C69_fam_dipept"/>
    <property type="match status" value="1"/>
</dbReference>
<evidence type="ECO:0000313" key="7">
    <source>
        <dbReference type="EMBL" id="POH37960.1"/>
    </source>
</evidence>
<dbReference type="EC" id="3.4.-.-" evidence="6"/>
<dbReference type="PANTHER" id="PTHR12994">
    <property type="entry name" value="SECERNIN"/>
    <property type="match status" value="1"/>
</dbReference>
<evidence type="ECO:0000256" key="3">
    <source>
        <dbReference type="ARBA" id="ARBA00022670"/>
    </source>
</evidence>
<gene>
    <name evidence="7" type="ORF">C2R26_00330</name>
</gene>
<evidence type="ECO:0000256" key="1">
    <source>
        <dbReference type="ARBA" id="ARBA00001670"/>
    </source>
</evidence>
<evidence type="ECO:0000256" key="2">
    <source>
        <dbReference type="ARBA" id="ARBA00007225"/>
    </source>
</evidence>